<dbReference type="Gene3D" id="3.30.230.10">
    <property type="match status" value="1"/>
</dbReference>
<dbReference type="Gene3D" id="1.20.58.1480">
    <property type="match status" value="1"/>
</dbReference>
<dbReference type="CDD" id="cd19500">
    <property type="entry name" value="RecA-like_Lon"/>
    <property type="match status" value="1"/>
</dbReference>
<comment type="subcellular location">
    <subcellularLocation>
        <location evidence="1 9 10">Cytoplasm</location>
    </subcellularLocation>
</comment>
<dbReference type="STRING" id="1802391.A3D72_03750"/>
<evidence type="ECO:0000256" key="10">
    <source>
        <dbReference type="PIRNR" id="PIRNR001174"/>
    </source>
</evidence>
<dbReference type="SUPFAM" id="SSF52540">
    <property type="entry name" value="P-loop containing nucleoside triphosphate hydrolases"/>
    <property type="match status" value="1"/>
</dbReference>
<evidence type="ECO:0000259" key="16">
    <source>
        <dbReference type="PROSITE" id="PS51787"/>
    </source>
</evidence>
<evidence type="ECO:0000256" key="12">
    <source>
        <dbReference type="PIRSR" id="PIRSR001174-2"/>
    </source>
</evidence>
<dbReference type="InterPro" id="IPR004815">
    <property type="entry name" value="Lon_bac/euk-typ"/>
</dbReference>
<dbReference type="InterPro" id="IPR027543">
    <property type="entry name" value="Lon_bac"/>
</dbReference>
<dbReference type="PROSITE" id="PS01046">
    <property type="entry name" value="LON_SER"/>
    <property type="match status" value="1"/>
</dbReference>
<dbReference type="SMART" id="SM00464">
    <property type="entry name" value="LON"/>
    <property type="match status" value="1"/>
</dbReference>
<keyword evidence="3 9" id="KW-0645">Protease</keyword>
<evidence type="ECO:0000256" key="11">
    <source>
        <dbReference type="PIRSR" id="PIRSR001174-1"/>
    </source>
</evidence>
<comment type="caution">
    <text evidence="17">The sequence shown here is derived from an EMBL/GenBank/DDBJ whole genome shotgun (WGS) entry which is preliminary data.</text>
</comment>
<comment type="induction">
    <text evidence="9">By heat shock.</text>
</comment>
<comment type="catalytic activity">
    <reaction evidence="9 10 13">
        <text>Hydrolysis of proteins in presence of ATP.</text>
        <dbReference type="EC" id="3.4.21.53"/>
    </reaction>
</comment>
<keyword evidence="2 9" id="KW-0963">Cytoplasm</keyword>
<evidence type="ECO:0000313" key="17">
    <source>
        <dbReference type="EMBL" id="OGL73649.1"/>
    </source>
</evidence>
<accession>A0A1F7U5X0</accession>
<dbReference type="InterPro" id="IPR003593">
    <property type="entry name" value="AAA+_ATPase"/>
</dbReference>
<feature type="binding site" evidence="9 12">
    <location>
        <begin position="361"/>
        <end position="368"/>
    </location>
    <ligand>
        <name>ATP</name>
        <dbReference type="ChEBI" id="CHEBI:30616"/>
    </ligand>
</feature>
<organism evidence="17 18">
    <name type="scientific">Candidatus Uhrbacteria bacterium RIFCSPHIGHO2_02_FULL_57_19</name>
    <dbReference type="NCBI Taxonomy" id="1802391"/>
    <lineage>
        <taxon>Bacteria</taxon>
        <taxon>Candidatus Uhriibacteriota</taxon>
    </lineage>
</organism>
<dbReference type="AlphaFoldDB" id="A0A1F7U5X0"/>
<comment type="similarity">
    <text evidence="9 10 13 14">Belongs to the peptidase S16 family.</text>
</comment>
<dbReference type="Gene3D" id="3.40.50.300">
    <property type="entry name" value="P-loop containing nucleotide triphosphate hydrolases"/>
    <property type="match status" value="1"/>
</dbReference>
<dbReference type="EMBL" id="MGDZ01000025">
    <property type="protein sequence ID" value="OGL73649.1"/>
    <property type="molecule type" value="Genomic_DNA"/>
</dbReference>
<dbReference type="FunFam" id="1.20.5.5270:FF:000002">
    <property type="entry name" value="Lon protease homolog"/>
    <property type="match status" value="1"/>
</dbReference>
<dbReference type="InterPro" id="IPR003959">
    <property type="entry name" value="ATPase_AAA_core"/>
</dbReference>
<dbReference type="GO" id="GO:0006515">
    <property type="term" value="P:protein quality control for misfolded or incompletely synthesized proteins"/>
    <property type="evidence" value="ECO:0007669"/>
    <property type="project" value="UniProtKB-UniRule"/>
</dbReference>
<dbReference type="GO" id="GO:0005524">
    <property type="term" value="F:ATP binding"/>
    <property type="evidence" value="ECO:0007669"/>
    <property type="project" value="UniProtKB-UniRule"/>
</dbReference>
<dbReference type="SMART" id="SM00382">
    <property type="entry name" value="AAA"/>
    <property type="match status" value="1"/>
</dbReference>
<keyword evidence="4 9" id="KW-0547">Nucleotide-binding</keyword>
<dbReference type="GO" id="GO:0005737">
    <property type="term" value="C:cytoplasm"/>
    <property type="evidence" value="ECO:0007669"/>
    <property type="project" value="UniProtKB-SubCell"/>
</dbReference>
<protein>
    <recommendedName>
        <fullName evidence="9 10">Lon protease</fullName>
        <ecNumber evidence="9 10">3.4.21.53</ecNumber>
    </recommendedName>
    <alternativeName>
        <fullName evidence="9">ATP-dependent protease La</fullName>
    </alternativeName>
</protein>
<keyword evidence="7 9" id="KW-0067">ATP-binding</keyword>
<evidence type="ECO:0000256" key="3">
    <source>
        <dbReference type="ARBA" id="ARBA00022670"/>
    </source>
</evidence>
<dbReference type="HAMAP" id="MF_01973">
    <property type="entry name" value="lon_bact"/>
    <property type="match status" value="1"/>
</dbReference>
<dbReference type="SUPFAM" id="SSF88697">
    <property type="entry name" value="PUA domain-like"/>
    <property type="match status" value="1"/>
</dbReference>
<dbReference type="Proteomes" id="UP000176303">
    <property type="component" value="Unassembled WGS sequence"/>
</dbReference>
<evidence type="ECO:0000313" key="18">
    <source>
        <dbReference type="Proteomes" id="UP000176303"/>
    </source>
</evidence>
<dbReference type="FunFam" id="3.40.50.300:FF:000382">
    <property type="entry name" value="Lon protease homolog 2, peroxisomal"/>
    <property type="match status" value="1"/>
</dbReference>
<keyword evidence="8 9" id="KW-0346">Stress response</keyword>
<dbReference type="GO" id="GO:0016887">
    <property type="term" value="F:ATP hydrolysis activity"/>
    <property type="evidence" value="ECO:0007669"/>
    <property type="project" value="UniProtKB-UniRule"/>
</dbReference>
<dbReference type="GO" id="GO:0004176">
    <property type="term" value="F:ATP-dependent peptidase activity"/>
    <property type="evidence" value="ECO:0007669"/>
    <property type="project" value="UniProtKB-UniRule"/>
</dbReference>
<dbReference type="PROSITE" id="PS51786">
    <property type="entry name" value="LON_PROTEOLYTIC"/>
    <property type="match status" value="1"/>
</dbReference>
<dbReference type="Pfam" id="PF02190">
    <property type="entry name" value="LON_substr_bdg"/>
    <property type="match status" value="1"/>
</dbReference>
<dbReference type="Gene3D" id="2.30.130.40">
    <property type="entry name" value="LON domain-like"/>
    <property type="match status" value="1"/>
</dbReference>
<dbReference type="InterPro" id="IPR027065">
    <property type="entry name" value="Lon_Prtase"/>
</dbReference>
<dbReference type="PIRSF" id="PIRSF001174">
    <property type="entry name" value="Lon_proteas"/>
    <property type="match status" value="1"/>
</dbReference>
<dbReference type="InterPro" id="IPR046336">
    <property type="entry name" value="Lon_prtase_N_sf"/>
</dbReference>
<evidence type="ECO:0000256" key="8">
    <source>
        <dbReference type="ARBA" id="ARBA00023016"/>
    </source>
</evidence>
<dbReference type="Pfam" id="PF05362">
    <property type="entry name" value="Lon_C"/>
    <property type="match status" value="1"/>
</dbReference>
<evidence type="ECO:0000256" key="6">
    <source>
        <dbReference type="ARBA" id="ARBA00022825"/>
    </source>
</evidence>
<dbReference type="GO" id="GO:0043565">
    <property type="term" value="F:sequence-specific DNA binding"/>
    <property type="evidence" value="ECO:0007669"/>
    <property type="project" value="UniProtKB-UniRule"/>
</dbReference>
<dbReference type="PRINTS" id="PR00830">
    <property type="entry name" value="ENDOLAPTASE"/>
</dbReference>
<evidence type="ECO:0000256" key="5">
    <source>
        <dbReference type="ARBA" id="ARBA00022801"/>
    </source>
</evidence>
<dbReference type="InterPro" id="IPR003111">
    <property type="entry name" value="Lon_prtase_N"/>
</dbReference>
<evidence type="ECO:0000259" key="15">
    <source>
        <dbReference type="PROSITE" id="PS51786"/>
    </source>
</evidence>
<dbReference type="Gene3D" id="1.10.8.60">
    <property type="match status" value="1"/>
</dbReference>
<dbReference type="PANTHER" id="PTHR10046">
    <property type="entry name" value="ATP DEPENDENT LON PROTEASE FAMILY MEMBER"/>
    <property type="match status" value="1"/>
</dbReference>
<dbReference type="InterPro" id="IPR015947">
    <property type="entry name" value="PUA-like_sf"/>
</dbReference>
<evidence type="ECO:0000256" key="14">
    <source>
        <dbReference type="RuleBase" id="RU000591"/>
    </source>
</evidence>
<evidence type="ECO:0000256" key="7">
    <source>
        <dbReference type="ARBA" id="ARBA00022840"/>
    </source>
</evidence>
<sequence>MPKPPPSAQFKIPETIPVVVLKGLVMFPKITVPLLLNEPKAVKGLDAAMSAGRLALFVATRKDDVEAPSAKDLHEVGTVAKIVDMAKQPDGPVRLLIEGLVRVRIKKYSQEEPYFLAEIDHFPTPTEEKNEKIEARMYSVVNQFKEVINLGAAVPFDVMLVVMNLTDPWQLGDLVALNLDFRTDEKQAILEARDAEEKLVKVGEAISRQMKVLRMARKIQADTGKELGKMEREMFLREQLKSIEKELGMVGGRSEVEELRKKIETAGMPPEIRIVADKELGRMQGMPSFSPEVSYIRTYLDWLVSLPWSRKDEFRIDIVASKKILDEDHYGLDKVKERILEYLAVQKLVGKIKGPILCFAGPPGTGKTSIGKSIARSLGRKFVRLSLGGVRDEAEIRGFRRTYVGALPGRIVQGIATAGTKNPVFMLDEIDKIGADFRGDPSAALLEALDPEQNSAFSDHYLEVPFDLSDVMFITTANILDTIPPALRDRMEVIDFPGYIEEEKLHIATGYLIPKQLQNNGLSAAGLKITNQAVREIIRSYTREAGVRNLEREIAQVCRKVARGVAEGKTKPVAVGATDLKNFLGPARFHALEAEKYDDVGVVTGLAWTEAGGEILIIEATKMPGAGKLILTGHLGQVMQESAQAAFSFARSLAPKVGVKDKFYKESDIHLHVPAGAIPKDGPSAGVAMATALVSLLTKRPVHREVAMTGEVTLRGRVLEIGGIKEKVLAAHRAGQKTIIMPRDNEKDLEEVPLGVRKALRFHFAETMDDVLKVALVAKKGKV</sequence>
<dbReference type="Pfam" id="PF00004">
    <property type="entry name" value="AAA"/>
    <property type="match status" value="1"/>
</dbReference>
<keyword evidence="5 9" id="KW-0378">Hydrolase</keyword>
<evidence type="ECO:0000256" key="4">
    <source>
        <dbReference type="ARBA" id="ARBA00022741"/>
    </source>
</evidence>
<dbReference type="InterPro" id="IPR008268">
    <property type="entry name" value="Peptidase_S16_AS"/>
</dbReference>
<feature type="domain" description="Lon N-terminal" evidence="16">
    <location>
        <begin position="16"/>
        <end position="210"/>
    </location>
</feature>
<dbReference type="Gene3D" id="1.20.5.5270">
    <property type="match status" value="1"/>
</dbReference>
<name>A0A1F7U5X0_9BACT</name>
<dbReference type="PROSITE" id="PS51787">
    <property type="entry name" value="LON_N"/>
    <property type="match status" value="1"/>
</dbReference>
<proteinExistence type="evidence at transcript level"/>
<reference evidence="17 18" key="1">
    <citation type="journal article" date="2016" name="Nat. Commun.">
        <title>Thousands of microbial genomes shed light on interconnected biogeochemical processes in an aquifer system.</title>
        <authorList>
            <person name="Anantharaman K."/>
            <person name="Brown C.T."/>
            <person name="Hug L.A."/>
            <person name="Sharon I."/>
            <person name="Castelle C.J."/>
            <person name="Probst A.J."/>
            <person name="Thomas B.C."/>
            <person name="Singh A."/>
            <person name="Wilkins M.J."/>
            <person name="Karaoz U."/>
            <person name="Brodie E.L."/>
            <person name="Williams K.H."/>
            <person name="Hubbard S.S."/>
            <person name="Banfield J.F."/>
        </authorList>
    </citation>
    <scope>NUCLEOTIDE SEQUENCE [LARGE SCALE GENOMIC DNA]</scope>
</reference>
<feature type="domain" description="Lon proteolytic" evidence="15">
    <location>
        <begin position="597"/>
        <end position="778"/>
    </location>
</feature>
<dbReference type="InterPro" id="IPR020568">
    <property type="entry name" value="Ribosomal_Su5_D2-typ_SF"/>
</dbReference>
<dbReference type="GO" id="GO:0034605">
    <property type="term" value="P:cellular response to heat"/>
    <property type="evidence" value="ECO:0007669"/>
    <property type="project" value="UniProtKB-UniRule"/>
</dbReference>
<dbReference type="SUPFAM" id="SSF54211">
    <property type="entry name" value="Ribosomal protein S5 domain 2-like"/>
    <property type="match status" value="1"/>
</dbReference>
<keyword evidence="6 9" id="KW-0720">Serine protease</keyword>
<evidence type="ECO:0000256" key="2">
    <source>
        <dbReference type="ARBA" id="ARBA00022490"/>
    </source>
</evidence>
<evidence type="ECO:0000256" key="1">
    <source>
        <dbReference type="ARBA" id="ARBA00004496"/>
    </source>
</evidence>
<comment type="subunit">
    <text evidence="9 10">Homohexamer. Organized in a ring with a central cavity.</text>
</comment>
<comment type="function">
    <text evidence="9">ATP-dependent serine protease that mediates the selective degradation of mutant and abnormal proteins as well as certain short-lived regulatory proteins. Required for cellular homeostasis and for survival from DNA damage and developmental changes induced by stress. Degrades polypeptides processively to yield small peptide fragments that are 5 to 10 amino acids long. Binds to DNA in a double-stranded, site-specific manner.</text>
</comment>
<evidence type="ECO:0000256" key="9">
    <source>
        <dbReference type="HAMAP-Rule" id="MF_01973"/>
    </source>
</evidence>
<gene>
    <name evidence="9" type="primary">lon</name>
    <name evidence="17" type="ORF">A3D72_03750</name>
</gene>
<dbReference type="InterPro" id="IPR027417">
    <property type="entry name" value="P-loop_NTPase"/>
</dbReference>
<dbReference type="InterPro" id="IPR014721">
    <property type="entry name" value="Ribsml_uS5_D2-typ_fold_subgr"/>
</dbReference>
<dbReference type="EC" id="3.4.21.53" evidence="9 10"/>
<dbReference type="InterPro" id="IPR008269">
    <property type="entry name" value="Lon_proteolytic"/>
</dbReference>
<dbReference type="NCBIfam" id="TIGR00763">
    <property type="entry name" value="lon"/>
    <property type="match status" value="1"/>
</dbReference>
<dbReference type="InterPro" id="IPR054594">
    <property type="entry name" value="Lon_lid"/>
</dbReference>
<dbReference type="Pfam" id="PF22667">
    <property type="entry name" value="Lon_lid"/>
    <property type="match status" value="1"/>
</dbReference>
<feature type="active site" evidence="9 11">
    <location>
        <position position="727"/>
    </location>
</feature>
<feature type="active site" evidence="9 11">
    <location>
        <position position="684"/>
    </location>
</feature>
<evidence type="ECO:0000256" key="13">
    <source>
        <dbReference type="PROSITE-ProRule" id="PRU01122"/>
    </source>
</evidence>
<dbReference type="GO" id="GO:0004252">
    <property type="term" value="F:serine-type endopeptidase activity"/>
    <property type="evidence" value="ECO:0007669"/>
    <property type="project" value="UniProtKB-UniRule"/>
</dbReference>